<protein>
    <submittedName>
        <fullName evidence="1">Uncharacterized protein</fullName>
    </submittedName>
</protein>
<keyword evidence="2" id="KW-1185">Reference proteome</keyword>
<accession>A0ABQ8IW47</accession>
<dbReference type="EMBL" id="NJHN03000110">
    <property type="protein sequence ID" value="KAH9414417.1"/>
    <property type="molecule type" value="Genomic_DNA"/>
</dbReference>
<organism evidence="1 2">
    <name type="scientific">Dermatophagoides pteronyssinus</name>
    <name type="common">European house dust mite</name>
    <dbReference type="NCBI Taxonomy" id="6956"/>
    <lineage>
        <taxon>Eukaryota</taxon>
        <taxon>Metazoa</taxon>
        <taxon>Ecdysozoa</taxon>
        <taxon>Arthropoda</taxon>
        <taxon>Chelicerata</taxon>
        <taxon>Arachnida</taxon>
        <taxon>Acari</taxon>
        <taxon>Acariformes</taxon>
        <taxon>Sarcoptiformes</taxon>
        <taxon>Astigmata</taxon>
        <taxon>Psoroptidia</taxon>
        <taxon>Analgoidea</taxon>
        <taxon>Pyroglyphidae</taxon>
        <taxon>Dermatophagoidinae</taxon>
        <taxon>Dermatophagoides</taxon>
    </lineage>
</organism>
<dbReference type="Proteomes" id="UP000887458">
    <property type="component" value="Unassembled WGS sequence"/>
</dbReference>
<evidence type="ECO:0000313" key="2">
    <source>
        <dbReference type="Proteomes" id="UP000887458"/>
    </source>
</evidence>
<gene>
    <name evidence="1" type="ORF">DERP_014438</name>
</gene>
<reference evidence="1 2" key="1">
    <citation type="journal article" date="2018" name="J. Allergy Clin. Immunol.">
        <title>High-quality assembly of Dermatophagoides pteronyssinus genome and transcriptome reveals a wide range of novel allergens.</title>
        <authorList>
            <person name="Liu X.Y."/>
            <person name="Yang K.Y."/>
            <person name="Wang M.Q."/>
            <person name="Kwok J.S."/>
            <person name="Zeng X."/>
            <person name="Yang Z."/>
            <person name="Xiao X.J."/>
            <person name="Lau C.P."/>
            <person name="Li Y."/>
            <person name="Huang Z.M."/>
            <person name="Ba J.G."/>
            <person name="Yim A.K."/>
            <person name="Ouyang C.Y."/>
            <person name="Ngai S.M."/>
            <person name="Chan T.F."/>
            <person name="Leung E.L."/>
            <person name="Liu L."/>
            <person name="Liu Z.G."/>
            <person name="Tsui S.K."/>
        </authorList>
    </citation>
    <scope>NUCLEOTIDE SEQUENCE [LARGE SCALE GENOMIC DNA]</scope>
    <source>
        <strain evidence="1">Derp</strain>
    </source>
</reference>
<evidence type="ECO:0000313" key="1">
    <source>
        <dbReference type="EMBL" id="KAH9414417.1"/>
    </source>
</evidence>
<sequence length="21" mass="2631">MKIHCNNYFKTIFELNSNNNW</sequence>
<proteinExistence type="predicted"/>
<reference evidence="1 2" key="2">
    <citation type="journal article" date="2022" name="Mol. Biol. Evol.">
        <title>Comparative Genomics Reveals Insights into the Divergent Evolution of Astigmatic Mites and Household Pest Adaptations.</title>
        <authorList>
            <person name="Xiong Q."/>
            <person name="Wan A.T."/>
            <person name="Liu X."/>
            <person name="Fung C.S."/>
            <person name="Xiao X."/>
            <person name="Malainual N."/>
            <person name="Hou J."/>
            <person name="Wang L."/>
            <person name="Wang M."/>
            <person name="Yang K.Y."/>
            <person name="Cui Y."/>
            <person name="Leung E.L."/>
            <person name="Nong W."/>
            <person name="Shin S.K."/>
            <person name="Au S.W."/>
            <person name="Jeong K.Y."/>
            <person name="Chew F.T."/>
            <person name="Hui J.H."/>
            <person name="Leung T.F."/>
            <person name="Tungtrongchitr A."/>
            <person name="Zhong N."/>
            <person name="Liu Z."/>
            <person name="Tsui S.K."/>
        </authorList>
    </citation>
    <scope>NUCLEOTIDE SEQUENCE [LARGE SCALE GENOMIC DNA]</scope>
    <source>
        <strain evidence="1">Derp</strain>
    </source>
</reference>
<name>A0ABQ8IW47_DERPT</name>
<comment type="caution">
    <text evidence="1">The sequence shown here is derived from an EMBL/GenBank/DDBJ whole genome shotgun (WGS) entry which is preliminary data.</text>
</comment>